<gene>
    <name evidence="6" type="ORF">G3446_17365</name>
</gene>
<dbReference type="SUPFAM" id="SSF51366">
    <property type="entry name" value="Ribulose-phoshate binding barrel"/>
    <property type="match status" value="1"/>
</dbReference>
<dbReference type="AlphaFoldDB" id="A0A6M0K4W7"/>
<keyword evidence="3 5" id="KW-0368">Histidine biosynthesis</keyword>
<evidence type="ECO:0000313" key="6">
    <source>
        <dbReference type="EMBL" id="NEV63637.1"/>
    </source>
</evidence>
<evidence type="ECO:0000256" key="4">
    <source>
        <dbReference type="ARBA" id="ARBA00029440"/>
    </source>
</evidence>
<protein>
    <submittedName>
        <fullName evidence="6">Nickel transporter</fullName>
    </submittedName>
</protein>
<keyword evidence="2 5" id="KW-0028">Amino-acid biosynthesis</keyword>
<dbReference type="Pfam" id="PF00977">
    <property type="entry name" value="His_biosynth"/>
    <property type="match status" value="1"/>
</dbReference>
<dbReference type="InterPro" id="IPR011060">
    <property type="entry name" value="RibuloseP-bd_barrel"/>
</dbReference>
<dbReference type="InterPro" id="IPR013785">
    <property type="entry name" value="Aldolase_TIM"/>
</dbReference>
<evidence type="ECO:0000256" key="2">
    <source>
        <dbReference type="ARBA" id="ARBA00022605"/>
    </source>
</evidence>
<organism evidence="6 7">
    <name type="scientific">Thiorhodococcus minor</name>
    <dbReference type="NCBI Taxonomy" id="57489"/>
    <lineage>
        <taxon>Bacteria</taxon>
        <taxon>Pseudomonadati</taxon>
        <taxon>Pseudomonadota</taxon>
        <taxon>Gammaproteobacteria</taxon>
        <taxon>Chromatiales</taxon>
        <taxon>Chromatiaceae</taxon>
        <taxon>Thiorhodococcus</taxon>
    </lineage>
</organism>
<dbReference type="GO" id="GO:0000105">
    <property type="term" value="P:L-histidine biosynthetic process"/>
    <property type="evidence" value="ECO:0007669"/>
    <property type="project" value="UniProtKB-KW"/>
</dbReference>
<keyword evidence="7" id="KW-1185">Reference proteome</keyword>
<proteinExistence type="inferred from homology"/>
<evidence type="ECO:0000256" key="3">
    <source>
        <dbReference type="ARBA" id="ARBA00023102"/>
    </source>
</evidence>
<evidence type="ECO:0000313" key="7">
    <source>
        <dbReference type="Proteomes" id="UP000483379"/>
    </source>
</evidence>
<dbReference type="RefSeq" id="WP_164454099.1">
    <property type="nucleotide sequence ID" value="NZ_JAAIJQ010000057.1"/>
</dbReference>
<accession>A0A6M0K4W7</accession>
<evidence type="ECO:0000256" key="5">
    <source>
        <dbReference type="RuleBase" id="RU003657"/>
    </source>
</evidence>
<comment type="pathway">
    <text evidence="4">Amino-acid biosynthesis.</text>
</comment>
<dbReference type="InterPro" id="IPR006062">
    <property type="entry name" value="His_biosynth"/>
</dbReference>
<dbReference type="Proteomes" id="UP000483379">
    <property type="component" value="Unassembled WGS sequence"/>
</dbReference>
<name>A0A6M0K4W7_9GAMM</name>
<dbReference type="EMBL" id="JAAIJQ010000057">
    <property type="protein sequence ID" value="NEV63637.1"/>
    <property type="molecule type" value="Genomic_DNA"/>
</dbReference>
<dbReference type="Gene3D" id="3.20.20.70">
    <property type="entry name" value="Aldolase class I"/>
    <property type="match status" value="1"/>
</dbReference>
<sequence length="229" mass="24348">MKLIPVIDLKGGQVVAAKRGHRRHYAPLRSPLCSSSGLREVVDALLGRYPFDSLYIADLDAIEGGAGHLSRIASLSVQFPDLTLWLDAGVTHIDAISGVARPVIGTESLSSPDQLGQLLGGHPDALLSLDYRDERFVGPAGLDARPELWPGSVILMTLARVGSASGPDTERLAELRRIIPEHRIYAAGGVRGPEDLAALRDLGVEGVLVATALHQGRLTASDMAPFCEP</sequence>
<reference evidence="6 7" key="1">
    <citation type="submission" date="2020-02" db="EMBL/GenBank/DDBJ databases">
        <title>Genome sequences of Thiorhodococcus mannitoliphagus and Thiorhodococcus minor, purple sulfur photosynthetic bacteria in the gammaproteobacterial family, Chromatiaceae.</title>
        <authorList>
            <person name="Aviles F.A."/>
            <person name="Meyer T.E."/>
            <person name="Kyndt J.A."/>
        </authorList>
    </citation>
    <scope>NUCLEOTIDE SEQUENCE [LARGE SCALE GENOMIC DNA]</scope>
    <source>
        <strain evidence="6 7">DSM 11518</strain>
    </source>
</reference>
<dbReference type="CDD" id="cd04723">
    <property type="entry name" value="HisA_HisF"/>
    <property type="match status" value="1"/>
</dbReference>
<comment type="caution">
    <text evidence="6">The sequence shown here is derived from an EMBL/GenBank/DDBJ whole genome shotgun (WGS) entry which is preliminary data.</text>
</comment>
<evidence type="ECO:0000256" key="1">
    <source>
        <dbReference type="ARBA" id="ARBA00009667"/>
    </source>
</evidence>
<comment type="similarity">
    <text evidence="1 5">Belongs to the HisA/HisF family.</text>
</comment>